<protein>
    <submittedName>
        <fullName evidence="1">Uncharacterized protein</fullName>
    </submittedName>
</protein>
<organism evidence="1 2">
    <name type="scientific">Astrephomene gubernaculifera</name>
    <dbReference type="NCBI Taxonomy" id="47775"/>
    <lineage>
        <taxon>Eukaryota</taxon>
        <taxon>Viridiplantae</taxon>
        <taxon>Chlorophyta</taxon>
        <taxon>core chlorophytes</taxon>
        <taxon>Chlorophyceae</taxon>
        <taxon>CS clade</taxon>
        <taxon>Chlamydomonadales</taxon>
        <taxon>Astrephomenaceae</taxon>
        <taxon>Astrephomene</taxon>
    </lineage>
</organism>
<name>A0AAD3HL79_9CHLO</name>
<gene>
    <name evidence="1" type="ORF">Agub_g6185</name>
</gene>
<accession>A0AAD3HL79</accession>
<sequence length="154" mass="16476">LQASGYLSVLPRADVEELADNALVYSSCHLRRLQPDSAAHVVEETVEWWRLMDAILRHAAGGAPVGAMAHIAALQEMVLDQGDRDAHGAAGVPLPAAPPPSVAAALAGGFLPCLERLLRRTGADFNSREAVMVERLLGRSNCPQWLFALLAYGE</sequence>
<keyword evidence="2" id="KW-1185">Reference proteome</keyword>
<evidence type="ECO:0000313" key="1">
    <source>
        <dbReference type="EMBL" id="GFR44842.1"/>
    </source>
</evidence>
<reference evidence="1 2" key="1">
    <citation type="journal article" date="2021" name="Sci. Rep.">
        <title>Genome sequencing of the multicellular alga Astrephomene provides insights into convergent evolution of germ-soma differentiation.</title>
        <authorList>
            <person name="Yamashita S."/>
            <person name="Yamamoto K."/>
            <person name="Matsuzaki R."/>
            <person name="Suzuki S."/>
            <person name="Yamaguchi H."/>
            <person name="Hirooka S."/>
            <person name="Minakuchi Y."/>
            <person name="Miyagishima S."/>
            <person name="Kawachi M."/>
            <person name="Toyoda A."/>
            <person name="Nozaki H."/>
        </authorList>
    </citation>
    <scope>NUCLEOTIDE SEQUENCE [LARGE SCALE GENOMIC DNA]</scope>
    <source>
        <strain evidence="1 2">NIES-4017</strain>
    </source>
</reference>
<dbReference type="EMBL" id="BMAR01000008">
    <property type="protein sequence ID" value="GFR44842.1"/>
    <property type="molecule type" value="Genomic_DNA"/>
</dbReference>
<dbReference type="AlphaFoldDB" id="A0AAD3HL79"/>
<proteinExistence type="predicted"/>
<evidence type="ECO:0000313" key="2">
    <source>
        <dbReference type="Proteomes" id="UP001054857"/>
    </source>
</evidence>
<comment type="caution">
    <text evidence="1">The sequence shown here is derived from an EMBL/GenBank/DDBJ whole genome shotgun (WGS) entry which is preliminary data.</text>
</comment>
<feature type="non-terminal residue" evidence="1">
    <location>
        <position position="1"/>
    </location>
</feature>
<feature type="non-terminal residue" evidence="1">
    <location>
        <position position="154"/>
    </location>
</feature>
<dbReference type="Proteomes" id="UP001054857">
    <property type="component" value="Unassembled WGS sequence"/>
</dbReference>